<sequence>MLESLCISSTESSQTPWDCCGSEKQSDEEEVGCQEKTTGTAVSGAEQSQVHFQEREDKTQEPPGEPPVDELHPPEMRAQALDEGDSDSTSASPVLDSTGSPNMPLLQPSWNNPLQHLILKKKLMSIWRMIASHRFSSPFLKPVSEKQAPGYKDVVKRPMDLSSIKRRLAKGHIQSVMQFQCDLMLMFQNAVMYNNSDHHVFHVAVEMQREVLEQLQVLAEAILLSRDRLE</sequence>
<dbReference type="Proteomes" id="UP000694563">
    <property type="component" value="Chromosome 15"/>
</dbReference>
<evidence type="ECO:0000313" key="5">
    <source>
        <dbReference type="Ensembl" id="ENSCUSP00005007978.1"/>
    </source>
</evidence>
<organism evidence="5 6">
    <name type="scientific">Catharus ustulatus</name>
    <name type="common">Russet-backed thrush</name>
    <name type="synonym">Hylocichla ustulatus</name>
    <dbReference type="NCBI Taxonomy" id="91951"/>
    <lineage>
        <taxon>Eukaryota</taxon>
        <taxon>Metazoa</taxon>
        <taxon>Chordata</taxon>
        <taxon>Craniata</taxon>
        <taxon>Vertebrata</taxon>
        <taxon>Euteleostomi</taxon>
        <taxon>Archelosauria</taxon>
        <taxon>Archosauria</taxon>
        <taxon>Dinosauria</taxon>
        <taxon>Saurischia</taxon>
        <taxon>Theropoda</taxon>
        <taxon>Coelurosauria</taxon>
        <taxon>Aves</taxon>
        <taxon>Neognathae</taxon>
        <taxon>Neoaves</taxon>
        <taxon>Telluraves</taxon>
        <taxon>Australaves</taxon>
        <taxon>Passeriformes</taxon>
        <taxon>Turdidae</taxon>
        <taxon>Catharus</taxon>
    </lineage>
</organism>
<accession>A0A8C3TZ40</accession>
<reference evidence="5" key="3">
    <citation type="submission" date="2025-09" db="UniProtKB">
        <authorList>
            <consortium name="Ensembl"/>
        </authorList>
    </citation>
    <scope>IDENTIFICATION</scope>
</reference>
<name>A0A8C3TZ40_CATUS</name>
<evidence type="ECO:0000256" key="3">
    <source>
        <dbReference type="SAM" id="MobiDB-lite"/>
    </source>
</evidence>
<reference evidence="5" key="2">
    <citation type="submission" date="2025-08" db="UniProtKB">
        <authorList>
            <consortium name="Ensembl"/>
        </authorList>
    </citation>
    <scope>IDENTIFICATION</scope>
</reference>
<proteinExistence type="predicted"/>
<dbReference type="InterPro" id="IPR036427">
    <property type="entry name" value="Bromodomain-like_sf"/>
</dbReference>
<feature type="compositionally biased region" description="Polar residues" evidence="3">
    <location>
        <begin position="35"/>
        <end position="51"/>
    </location>
</feature>
<reference evidence="5" key="1">
    <citation type="submission" date="2020-10" db="EMBL/GenBank/DDBJ databases">
        <title>Catharus ustulatus (Swainson's thrush) genome, bCatUst1, primary haplotype v2.</title>
        <authorList>
            <person name="Delmore K."/>
            <person name="Vafadar M."/>
            <person name="Formenti G."/>
            <person name="Chow W."/>
            <person name="Pelan S."/>
            <person name="Howe K."/>
            <person name="Rhie A."/>
            <person name="Mountcastle J."/>
            <person name="Haase B."/>
            <person name="Fedrigo O."/>
            <person name="Jarvis E.D."/>
        </authorList>
    </citation>
    <scope>NUCLEOTIDE SEQUENCE [LARGE SCALE GENOMIC DNA]</scope>
</reference>
<evidence type="ECO:0000256" key="2">
    <source>
        <dbReference type="PROSITE-ProRule" id="PRU00035"/>
    </source>
</evidence>
<dbReference type="SUPFAM" id="SSF47370">
    <property type="entry name" value="Bromodomain"/>
    <property type="match status" value="1"/>
</dbReference>
<evidence type="ECO:0000256" key="1">
    <source>
        <dbReference type="ARBA" id="ARBA00023117"/>
    </source>
</evidence>
<dbReference type="PANTHER" id="PTHR15398:SF14">
    <property type="entry name" value="BRD8 DOMAIN CONTAINING"/>
    <property type="match status" value="1"/>
</dbReference>
<dbReference type="PROSITE" id="PS50014">
    <property type="entry name" value="BROMODOMAIN_2"/>
    <property type="match status" value="1"/>
</dbReference>
<dbReference type="AlphaFoldDB" id="A0A8C3TZ40"/>
<dbReference type="InterPro" id="IPR001487">
    <property type="entry name" value="Bromodomain"/>
</dbReference>
<feature type="compositionally biased region" description="Polar residues" evidence="3">
    <location>
        <begin position="1"/>
        <end position="16"/>
    </location>
</feature>
<keyword evidence="6" id="KW-1185">Reference proteome</keyword>
<dbReference type="Pfam" id="PF00439">
    <property type="entry name" value="Bromodomain"/>
    <property type="match status" value="1"/>
</dbReference>
<evidence type="ECO:0000259" key="4">
    <source>
        <dbReference type="PROSITE" id="PS50014"/>
    </source>
</evidence>
<dbReference type="SMART" id="SM00297">
    <property type="entry name" value="BROMO"/>
    <property type="match status" value="1"/>
</dbReference>
<dbReference type="InterPro" id="IPR037966">
    <property type="entry name" value="Brd8_Bromo_dom"/>
</dbReference>
<evidence type="ECO:0000313" key="6">
    <source>
        <dbReference type="Proteomes" id="UP000694563"/>
    </source>
</evidence>
<dbReference type="PANTHER" id="PTHR15398">
    <property type="entry name" value="BROMODOMAIN-CONTAINING PROTEIN 8"/>
    <property type="match status" value="1"/>
</dbReference>
<feature type="compositionally biased region" description="Polar residues" evidence="3">
    <location>
        <begin position="87"/>
        <end position="101"/>
    </location>
</feature>
<gene>
    <name evidence="5" type="primary">LOC117003360</name>
</gene>
<protein>
    <recommendedName>
        <fullName evidence="4">Bromo domain-containing protein</fullName>
    </recommendedName>
</protein>
<dbReference type="CDD" id="cd05507">
    <property type="entry name" value="Bromo_brd8_like"/>
    <property type="match status" value="1"/>
</dbReference>
<dbReference type="GO" id="GO:0035267">
    <property type="term" value="C:NuA4 histone acetyltransferase complex"/>
    <property type="evidence" value="ECO:0007669"/>
    <property type="project" value="TreeGrafter"/>
</dbReference>
<feature type="domain" description="Bromo" evidence="4">
    <location>
        <begin position="131"/>
        <end position="201"/>
    </location>
</feature>
<dbReference type="Ensembl" id="ENSCUST00005008317.1">
    <property type="protein sequence ID" value="ENSCUSP00005007978.1"/>
    <property type="gene ID" value="ENSCUSG00005004955.1"/>
</dbReference>
<dbReference type="Gene3D" id="1.20.920.10">
    <property type="entry name" value="Bromodomain-like"/>
    <property type="match status" value="1"/>
</dbReference>
<feature type="region of interest" description="Disordered" evidence="3">
    <location>
        <begin position="1"/>
        <end position="108"/>
    </location>
</feature>
<keyword evidence="1 2" id="KW-0103">Bromodomain</keyword>
<dbReference type="PRINTS" id="PR00503">
    <property type="entry name" value="BROMODOMAIN"/>
</dbReference>